<gene>
    <name evidence="1" type="ORF">DI533_01605</name>
</gene>
<accession>A0A2W5SEV1</accession>
<protein>
    <submittedName>
        <fullName evidence="1">DUF1684 domain-containing protein</fullName>
    </submittedName>
</protein>
<reference evidence="1 2" key="1">
    <citation type="submission" date="2017-08" db="EMBL/GenBank/DDBJ databases">
        <title>Infants hospitalized years apart are colonized by the same room-sourced microbial strains.</title>
        <authorList>
            <person name="Brooks B."/>
            <person name="Olm M.R."/>
            <person name="Firek B.A."/>
            <person name="Baker R."/>
            <person name="Thomas B.C."/>
            <person name="Morowitz M.J."/>
            <person name="Banfield J.F."/>
        </authorList>
    </citation>
    <scope>NUCLEOTIDE SEQUENCE [LARGE SCALE GENOMIC DNA]</scope>
    <source>
        <strain evidence="1">S2_003_000_R2_11</strain>
    </source>
</reference>
<dbReference type="InterPro" id="IPR012467">
    <property type="entry name" value="DUF1684"/>
</dbReference>
<dbReference type="EMBL" id="QFQS01000001">
    <property type="protein sequence ID" value="PZQ99402.1"/>
    <property type="molecule type" value="Genomic_DNA"/>
</dbReference>
<comment type="caution">
    <text evidence="1">The sequence shown here is derived from an EMBL/GenBank/DDBJ whole genome shotgun (WGS) entry which is preliminary data.</text>
</comment>
<evidence type="ECO:0000313" key="2">
    <source>
        <dbReference type="Proteomes" id="UP000248975"/>
    </source>
</evidence>
<sequence>MPQPLPTWRADRFAALTGPDGWLNLTDRLEIAPGRSYTVGRDPSSDLPLSAGPDQLGTLTLDASGNAQLTDPRGQTRPFTLGPGGWPHLAAANLILDIHTSEGIPALRVRQTDAAPRDPGLRYFPDAPAWVIRAQWLPLDTPREAEIDMMGGARATVMLTHKAVFEHEGREVTLIPTHWKAGAPMFVFRDRTAGETYPAARFLIGEDVTDTAITLDFNKAHTPPCGFTPLAICPLPPPENVLPFRVEAGELAPKG</sequence>
<dbReference type="PANTHER" id="PTHR41913">
    <property type="entry name" value="DUF1684 DOMAIN-CONTAINING PROTEIN"/>
    <property type="match status" value="1"/>
</dbReference>
<proteinExistence type="predicted"/>
<dbReference type="AlphaFoldDB" id="A0A2W5SEV1"/>
<organism evidence="1 2">
    <name type="scientific">Cereibacter sphaeroides</name>
    <name type="common">Rhodobacter sphaeroides</name>
    <dbReference type="NCBI Taxonomy" id="1063"/>
    <lineage>
        <taxon>Bacteria</taxon>
        <taxon>Pseudomonadati</taxon>
        <taxon>Pseudomonadota</taxon>
        <taxon>Alphaproteobacteria</taxon>
        <taxon>Rhodobacterales</taxon>
        <taxon>Paracoccaceae</taxon>
        <taxon>Cereibacter</taxon>
    </lineage>
</organism>
<dbReference type="Proteomes" id="UP000248975">
    <property type="component" value="Unassembled WGS sequence"/>
</dbReference>
<evidence type="ECO:0000313" key="1">
    <source>
        <dbReference type="EMBL" id="PZQ99402.1"/>
    </source>
</evidence>
<dbReference type="PANTHER" id="PTHR41913:SF1">
    <property type="entry name" value="DUF1684 DOMAIN-CONTAINING PROTEIN"/>
    <property type="match status" value="1"/>
</dbReference>
<dbReference type="Pfam" id="PF07920">
    <property type="entry name" value="DUF1684"/>
    <property type="match status" value="1"/>
</dbReference>
<name>A0A2W5SEV1_CERSP</name>